<keyword evidence="2" id="KW-0472">Membrane</keyword>
<proteinExistence type="predicted"/>
<feature type="coiled-coil region" evidence="1">
    <location>
        <begin position="2"/>
        <end position="29"/>
    </location>
</feature>
<keyword evidence="1" id="KW-0175">Coiled coil</keyword>
<sequence length="168" mass="18023">MISKLTEEEHTAIQQNQKLRQELDLLREKRNVRHGGFSITFVVVVVGLVGALVGVDLNRDSNLELALQLPKGVGGTPETGSLLLAELDIGDAEDAAATELGRQAEEDLLVFRNAVESLGEQRDGMDAVLIAKKGSGEAGHRVADSPRCVALEADHLVRALHHGLPDPL</sequence>
<dbReference type="EMBL" id="CP097509">
    <property type="protein sequence ID" value="URE14633.1"/>
    <property type="molecule type" value="Genomic_DNA"/>
</dbReference>
<gene>
    <name evidence="3" type="ORF">MUK42_10683</name>
</gene>
<dbReference type="Proteomes" id="UP001055439">
    <property type="component" value="Chromosome 7"/>
</dbReference>
<accession>A0A9E7KBY6</accession>
<protein>
    <submittedName>
        <fullName evidence="3">Uncharacterized protein</fullName>
    </submittedName>
</protein>
<feature type="transmembrane region" description="Helical" evidence="2">
    <location>
        <begin position="35"/>
        <end position="55"/>
    </location>
</feature>
<dbReference type="AlphaFoldDB" id="A0A9E7KBY6"/>
<keyword evidence="4" id="KW-1185">Reference proteome</keyword>
<name>A0A9E7KBY6_9LILI</name>
<evidence type="ECO:0000256" key="1">
    <source>
        <dbReference type="SAM" id="Coils"/>
    </source>
</evidence>
<organism evidence="3 4">
    <name type="scientific">Musa troglodytarum</name>
    <name type="common">fe'i banana</name>
    <dbReference type="NCBI Taxonomy" id="320322"/>
    <lineage>
        <taxon>Eukaryota</taxon>
        <taxon>Viridiplantae</taxon>
        <taxon>Streptophyta</taxon>
        <taxon>Embryophyta</taxon>
        <taxon>Tracheophyta</taxon>
        <taxon>Spermatophyta</taxon>
        <taxon>Magnoliopsida</taxon>
        <taxon>Liliopsida</taxon>
        <taxon>Zingiberales</taxon>
        <taxon>Musaceae</taxon>
        <taxon>Musa</taxon>
    </lineage>
</organism>
<reference evidence="3" key="1">
    <citation type="submission" date="2022-05" db="EMBL/GenBank/DDBJ databases">
        <title>The Musa troglodytarum L. genome provides insights into the mechanism of non-climacteric behaviour and enrichment of carotenoids.</title>
        <authorList>
            <person name="Wang J."/>
        </authorList>
    </citation>
    <scope>NUCLEOTIDE SEQUENCE</scope>
    <source>
        <tissue evidence="3">Leaf</tissue>
    </source>
</reference>
<evidence type="ECO:0000313" key="3">
    <source>
        <dbReference type="EMBL" id="URE14633.1"/>
    </source>
</evidence>
<evidence type="ECO:0000256" key="2">
    <source>
        <dbReference type="SAM" id="Phobius"/>
    </source>
</evidence>
<evidence type="ECO:0000313" key="4">
    <source>
        <dbReference type="Proteomes" id="UP001055439"/>
    </source>
</evidence>
<keyword evidence="2" id="KW-0812">Transmembrane</keyword>
<keyword evidence="2" id="KW-1133">Transmembrane helix</keyword>